<dbReference type="Gene3D" id="1.10.287.850">
    <property type="entry name" value="HP0062-like domain"/>
    <property type="match status" value="1"/>
</dbReference>
<dbReference type="Gene3D" id="3.40.50.1820">
    <property type="entry name" value="alpha/beta hydrolase"/>
    <property type="match status" value="1"/>
</dbReference>
<dbReference type="AlphaFoldDB" id="A0A0Q2UIG2"/>
<gene>
    <name evidence="3" type="ORF">AO501_20190</name>
</gene>
<protein>
    <submittedName>
        <fullName evidence="3">Lipase</fullName>
    </submittedName>
</protein>
<sequence>MSYVVALPEAMSAAATDLASIGEVVATAGRAAAGDTTGLLAAAEDEVSAAIAAVFSAHGAGFQALNAQAAAFHERFVQTLSGATGAYAAAEAAGAAPLAAFEQAAVAVQRLPAEAATGFASLFSVRSSPILQLLASDIPPFSWIVGSNSPPPLLNLLLGQTVSRTTYEGMQVVQITPAHPTGEYVVALHGGGYIMPPTVLHWLNYSVNSYLTGATFQVPIYPLIQQGGTAGTVVPAKANFISSQIAQHGYQNVSVIGDSAGGNLALAAVQHMLQTNPLGPVPSSMVLLSPWLDLTLGREVGMWWGDNLSVT</sequence>
<dbReference type="SUPFAM" id="SSF53474">
    <property type="entry name" value="alpha/beta-Hydrolases"/>
    <property type="match status" value="1"/>
</dbReference>
<dbReference type="InterPro" id="IPR050300">
    <property type="entry name" value="GDXG_lipolytic_enzyme"/>
</dbReference>
<evidence type="ECO:0000256" key="1">
    <source>
        <dbReference type="ARBA" id="ARBA00022801"/>
    </source>
</evidence>
<evidence type="ECO:0000259" key="2">
    <source>
        <dbReference type="Pfam" id="PF00934"/>
    </source>
</evidence>
<dbReference type="Pfam" id="PF10340">
    <property type="entry name" value="Say1_Mug180"/>
    <property type="match status" value="1"/>
</dbReference>
<dbReference type="Pfam" id="PF00934">
    <property type="entry name" value="PE"/>
    <property type="match status" value="1"/>
</dbReference>
<dbReference type="RefSeq" id="WP_055576589.1">
    <property type="nucleotide sequence ID" value="NZ_LKTM01000020.1"/>
</dbReference>
<organism evidence="3 4">
    <name type="scientific">Mycobacterium gordonae</name>
    <dbReference type="NCBI Taxonomy" id="1778"/>
    <lineage>
        <taxon>Bacteria</taxon>
        <taxon>Bacillati</taxon>
        <taxon>Actinomycetota</taxon>
        <taxon>Actinomycetes</taxon>
        <taxon>Mycobacteriales</taxon>
        <taxon>Mycobacteriaceae</taxon>
        <taxon>Mycobacterium</taxon>
    </lineage>
</organism>
<comment type="caution">
    <text evidence="3">The sequence shown here is derived from an EMBL/GenBank/DDBJ whole genome shotgun (WGS) entry which is preliminary data.</text>
</comment>
<dbReference type="InterPro" id="IPR029058">
    <property type="entry name" value="AB_hydrolase_fold"/>
</dbReference>
<dbReference type="GO" id="GO:0016787">
    <property type="term" value="F:hydrolase activity"/>
    <property type="evidence" value="ECO:0007669"/>
    <property type="project" value="UniProtKB-KW"/>
</dbReference>
<feature type="non-terminal residue" evidence="3">
    <location>
        <position position="311"/>
    </location>
</feature>
<dbReference type="InterPro" id="IPR038332">
    <property type="entry name" value="PPE_sf"/>
</dbReference>
<feature type="domain" description="PE" evidence="2">
    <location>
        <begin position="4"/>
        <end position="93"/>
    </location>
</feature>
<dbReference type="InterPro" id="IPR019436">
    <property type="entry name" value="Say1-like"/>
</dbReference>
<dbReference type="Proteomes" id="UP000051677">
    <property type="component" value="Unassembled WGS sequence"/>
</dbReference>
<dbReference type="InterPro" id="IPR000084">
    <property type="entry name" value="PE-PGRS_N"/>
</dbReference>
<reference evidence="3 4" key="1">
    <citation type="submission" date="2015-10" db="EMBL/GenBank/DDBJ databases">
        <title>Mycobacterium gordonae draft genome assembly.</title>
        <authorList>
            <person name="Ustinova V."/>
            <person name="Smirnova T."/>
            <person name="Blagodatskikh K."/>
            <person name="Varlamov D."/>
            <person name="Larionova E."/>
            <person name="Chernousova L."/>
        </authorList>
    </citation>
    <scope>NUCLEOTIDE SEQUENCE [LARGE SCALE GENOMIC DNA]</scope>
    <source>
        <strain evidence="3 4">CTRI 14-8773</strain>
    </source>
</reference>
<proteinExistence type="predicted"/>
<dbReference type="SUPFAM" id="SSF140459">
    <property type="entry name" value="PE/PPE dimer-like"/>
    <property type="match status" value="1"/>
</dbReference>
<dbReference type="EMBL" id="LKTM01000020">
    <property type="protein sequence ID" value="KQH80544.1"/>
    <property type="molecule type" value="Genomic_DNA"/>
</dbReference>
<dbReference type="PANTHER" id="PTHR48081:SF8">
    <property type="entry name" value="ALPHA_BETA HYDROLASE FOLD-3 DOMAIN-CONTAINING PROTEIN-RELATED"/>
    <property type="match status" value="1"/>
</dbReference>
<name>A0A0Q2UIG2_MYCGO</name>
<dbReference type="PANTHER" id="PTHR48081">
    <property type="entry name" value="AB HYDROLASE SUPERFAMILY PROTEIN C4A8.06C"/>
    <property type="match status" value="1"/>
</dbReference>
<accession>A0A0Q2UIG2</accession>
<dbReference type="OrthoDB" id="9803828at2"/>
<evidence type="ECO:0000313" key="4">
    <source>
        <dbReference type="Proteomes" id="UP000051677"/>
    </source>
</evidence>
<evidence type="ECO:0000313" key="3">
    <source>
        <dbReference type="EMBL" id="KQH80544.1"/>
    </source>
</evidence>
<keyword evidence="1" id="KW-0378">Hydrolase</keyword>